<protein>
    <recommendedName>
        <fullName evidence="4">BTB domain-containing protein</fullName>
    </recommendedName>
</protein>
<dbReference type="VEuPathDB" id="CryptoDB:Cvel_23236"/>
<keyword evidence="2" id="KW-0880">Kelch repeat</keyword>
<dbReference type="Pfam" id="PF00651">
    <property type="entry name" value="BTB"/>
    <property type="match status" value="1"/>
</dbReference>
<evidence type="ECO:0000313" key="5">
    <source>
        <dbReference type="EMBL" id="CEM33772.1"/>
    </source>
</evidence>
<gene>
    <name evidence="5" type="ORF">Cvel_23236</name>
</gene>
<dbReference type="InterPro" id="IPR000210">
    <property type="entry name" value="BTB/POZ_dom"/>
</dbReference>
<dbReference type="SMART" id="SM00225">
    <property type="entry name" value="BTB"/>
    <property type="match status" value="1"/>
</dbReference>
<dbReference type="InterPro" id="IPR006652">
    <property type="entry name" value="Kelch_1"/>
</dbReference>
<dbReference type="PANTHER" id="PTHR46647:SF1">
    <property type="entry name" value="RAB9 EFFECTOR PROTEIN WITH KELCH MOTIFS"/>
    <property type="match status" value="1"/>
</dbReference>
<keyword evidence="3" id="KW-0677">Repeat</keyword>
<dbReference type="Gene3D" id="2.120.10.80">
    <property type="entry name" value="Kelch-type beta propeller"/>
    <property type="match status" value="2"/>
</dbReference>
<dbReference type="SMART" id="SM00612">
    <property type="entry name" value="Kelch"/>
    <property type="match status" value="4"/>
</dbReference>
<sequence>MAQHFWYQPETDDGCPGPRAAHSCDIIGDTKLFVFGGWNGKKALNDLHILDVDKKKWIEVKAANPPTERNNHTTAVVGTKLYAHGGHDGSKWLSDLHVLETRPALTEHYHDLTWDPVLTSGTAPSPRACHTLTKVGNKLYMFGGYDGSKCFNDIDILDLDTRFWICGVAIKGTPPQARNAHTMTPIETKLYLFGGHSGNKHLTDLHVFDTVSLEWTQPSITGNVPPGLRGHTANLIGHKIYLFGGYDGKGRSNDLYILDTVNKKWIHPPESDQAPAGRQRHSACLVKANKLFIFGGFDGNKWLSDVHVLDVSRLDRDALTDASVRGLIGDLKRIVNDPEFSDVTLVVDGKEIYAHKAILATRCEHFRAMFSSKMREFHEGRVNIDLWSYQSVLATLEFLYTGSLGDRPSTVVAEVLGLADSFGLDGLKRLCESSMAHSIERENVCQLLRSADKYLAKDLKEKCMQYIKKNKKEVLRTDGFRSLKEAPDLLVEIMQTCETDEPEGGSAGSAGGSGQPL</sequence>
<accession>A0A0G4GSZ3</accession>
<evidence type="ECO:0000256" key="2">
    <source>
        <dbReference type="ARBA" id="ARBA00022441"/>
    </source>
</evidence>
<evidence type="ECO:0000259" key="4">
    <source>
        <dbReference type="PROSITE" id="PS50097"/>
    </source>
</evidence>
<feature type="domain" description="BTB" evidence="4">
    <location>
        <begin position="341"/>
        <end position="408"/>
    </location>
</feature>
<dbReference type="Gene3D" id="3.30.710.10">
    <property type="entry name" value="Potassium Channel Kv1.1, Chain A"/>
    <property type="match status" value="1"/>
</dbReference>
<reference evidence="5" key="1">
    <citation type="submission" date="2014-11" db="EMBL/GenBank/DDBJ databases">
        <authorList>
            <person name="Otto D Thomas"/>
            <person name="Naeem Raeece"/>
        </authorList>
    </citation>
    <scope>NUCLEOTIDE SEQUENCE</scope>
</reference>
<comment type="similarity">
    <text evidence="1">Belongs to the Tdpoz family.</text>
</comment>
<dbReference type="SUPFAM" id="SSF117281">
    <property type="entry name" value="Kelch motif"/>
    <property type="match status" value="2"/>
</dbReference>
<organism evidence="5">
    <name type="scientific">Chromera velia CCMP2878</name>
    <dbReference type="NCBI Taxonomy" id="1169474"/>
    <lineage>
        <taxon>Eukaryota</taxon>
        <taxon>Sar</taxon>
        <taxon>Alveolata</taxon>
        <taxon>Colpodellida</taxon>
        <taxon>Chromeraceae</taxon>
        <taxon>Chromera</taxon>
    </lineage>
</organism>
<dbReference type="InterPro" id="IPR052124">
    <property type="entry name" value="Rab9_kelch_effector"/>
</dbReference>
<dbReference type="SUPFAM" id="SSF54695">
    <property type="entry name" value="POZ domain"/>
    <property type="match status" value="1"/>
</dbReference>
<name>A0A0G4GSZ3_9ALVE</name>
<dbReference type="AlphaFoldDB" id="A0A0G4GSZ3"/>
<dbReference type="Gene3D" id="1.25.40.420">
    <property type="match status" value="1"/>
</dbReference>
<dbReference type="CDD" id="cd14733">
    <property type="entry name" value="BACK"/>
    <property type="match status" value="1"/>
</dbReference>
<evidence type="ECO:0000256" key="1">
    <source>
        <dbReference type="ARBA" id="ARBA00010846"/>
    </source>
</evidence>
<dbReference type="InterPro" id="IPR056423">
    <property type="entry name" value="BACK_BPM_SPOP"/>
</dbReference>
<dbReference type="EMBL" id="CDMZ01001516">
    <property type="protein sequence ID" value="CEM33772.1"/>
    <property type="molecule type" value="Genomic_DNA"/>
</dbReference>
<dbReference type="Pfam" id="PF24681">
    <property type="entry name" value="Kelch_KLHDC2_KLHL20_DRC7"/>
    <property type="match status" value="2"/>
</dbReference>
<proteinExistence type="inferred from homology"/>
<dbReference type="Pfam" id="PF24570">
    <property type="entry name" value="BACK_BPM_SPOP"/>
    <property type="match status" value="1"/>
</dbReference>
<dbReference type="PhylomeDB" id="A0A0G4GSZ3"/>
<evidence type="ECO:0000256" key="3">
    <source>
        <dbReference type="ARBA" id="ARBA00022737"/>
    </source>
</evidence>
<dbReference type="PROSITE" id="PS50097">
    <property type="entry name" value="BTB"/>
    <property type="match status" value="1"/>
</dbReference>
<dbReference type="InterPro" id="IPR011333">
    <property type="entry name" value="SKP1/BTB/POZ_sf"/>
</dbReference>
<dbReference type="PANTHER" id="PTHR46647">
    <property type="entry name" value="RAB9 EFFECTOR PROTEIN WITH KELCH MOTIFS"/>
    <property type="match status" value="1"/>
</dbReference>
<dbReference type="InterPro" id="IPR015915">
    <property type="entry name" value="Kelch-typ_b-propeller"/>
</dbReference>